<name>A0A0B7NQU7_9FUNG</name>
<evidence type="ECO:0000313" key="4">
    <source>
        <dbReference type="Proteomes" id="UP000054107"/>
    </source>
</evidence>
<dbReference type="Gene3D" id="3.30.420.10">
    <property type="entry name" value="Ribonuclease H-like superfamily/Ribonuclease H"/>
    <property type="match status" value="1"/>
</dbReference>
<dbReference type="PROSITE" id="PS51114">
    <property type="entry name" value="FBA"/>
    <property type="match status" value="1"/>
</dbReference>
<dbReference type="GO" id="GO:0003676">
    <property type="term" value="F:nucleic acid binding"/>
    <property type="evidence" value="ECO:0007669"/>
    <property type="project" value="InterPro"/>
</dbReference>
<feature type="compositionally biased region" description="Polar residues" evidence="1">
    <location>
        <begin position="153"/>
        <end position="162"/>
    </location>
</feature>
<evidence type="ECO:0000256" key="1">
    <source>
        <dbReference type="SAM" id="MobiDB-lite"/>
    </source>
</evidence>
<dbReference type="EMBL" id="LN734107">
    <property type="protein sequence ID" value="CEP19832.1"/>
    <property type="molecule type" value="Genomic_DNA"/>
</dbReference>
<sequence length="202" mass="21980">MTSDSNDGGARVLRKEGERYDRLFWSGGFGPLVVFDAKISEIIKKEGTTFILQEDGAPGYTEKFARNWKNDQPDFDFWPAQSPDLNPIEHLWAIIEKRIEGKRHAIGRSISNTQFKTGLGCSEIIGMVTEQQLKSLQNTAASSGVSGSDSSALNGSNESSPPDVSGDPAAPNVSDNPLLLISLVILLLPMNQQVSLILCCLK</sequence>
<dbReference type="InterPro" id="IPR007397">
    <property type="entry name" value="F-box-assoc_dom"/>
</dbReference>
<keyword evidence="4" id="KW-1185">Reference proteome</keyword>
<accession>A0A0B7NQU7</accession>
<dbReference type="InterPro" id="IPR036397">
    <property type="entry name" value="RNaseH_sf"/>
</dbReference>
<dbReference type="Pfam" id="PF13358">
    <property type="entry name" value="DDE_3"/>
    <property type="match status" value="1"/>
</dbReference>
<gene>
    <name evidence="3" type="primary">PARPA_14149.1 scaffold 48217</name>
</gene>
<feature type="region of interest" description="Disordered" evidence="1">
    <location>
        <begin position="139"/>
        <end position="170"/>
    </location>
</feature>
<dbReference type="OrthoDB" id="2416077at2759"/>
<dbReference type="InterPro" id="IPR038717">
    <property type="entry name" value="Tc1-like_DDE_dom"/>
</dbReference>
<organism evidence="3 4">
    <name type="scientific">Parasitella parasitica</name>
    <dbReference type="NCBI Taxonomy" id="35722"/>
    <lineage>
        <taxon>Eukaryota</taxon>
        <taxon>Fungi</taxon>
        <taxon>Fungi incertae sedis</taxon>
        <taxon>Mucoromycota</taxon>
        <taxon>Mucoromycotina</taxon>
        <taxon>Mucoromycetes</taxon>
        <taxon>Mucorales</taxon>
        <taxon>Mucorineae</taxon>
        <taxon>Mucoraceae</taxon>
        <taxon>Parasitella</taxon>
    </lineage>
</organism>
<evidence type="ECO:0000313" key="3">
    <source>
        <dbReference type="EMBL" id="CEP19832.1"/>
    </source>
</evidence>
<dbReference type="STRING" id="35722.A0A0B7NQU7"/>
<dbReference type="AlphaFoldDB" id="A0A0B7NQU7"/>
<reference evidence="3 4" key="1">
    <citation type="submission" date="2014-09" db="EMBL/GenBank/DDBJ databases">
        <authorList>
            <person name="Ellenberger Sabrina"/>
        </authorList>
    </citation>
    <scope>NUCLEOTIDE SEQUENCE [LARGE SCALE GENOMIC DNA]</scope>
    <source>
        <strain evidence="3 4">CBS 412.66</strain>
    </source>
</reference>
<evidence type="ECO:0000259" key="2">
    <source>
        <dbReference type="PROSITE" id="PS51114"/>
    </source>
</evidence>
<protein>
    <recommendedName>
        <fullName evidence="2">FBA domain-containing protein</fullName>
    </recommendedName>
</protein>
<dbReference type="Proteomes" id="UP000054107">
    <property type="component" value="Unassembled WGS sequence"/>
</dbReference>
<proteinExistence type="predicted"/>
<feature type="compositionally biased region" description="Low complexity" evidence="1">
    <location>
        <begin position="140"/>
        <end position="152"/>
    </location>
</feature>
<feature type="domain" description="FBA" evidence="2">
    <location>
        <begin position="1"/>
        <end position="42"/>
    </location>
</feature>